<evidence type="ECO:0000313" key="3">
    <source>
        <dbReference type="Proteomes" id="UP000286595"/>
    </source>
</evidence>
<reference evidence="2 3" key="1">
    <citation type="submission" date="2018-08" db="EMBL/GenBank/DDBJ databases">
        <title>A genome reference for cultivated species of the human gut microbiota.</title>
        <authorList>
            <person name="Zou Y."/>
            <person name="Xue W."/>
            <person name="Luo G."/>
        </authorList>
    </citation>
    <scope>NUCLEOTIDE SEQUENCE [LARGE SCALE GENOMIC DNA]</scope>
    <source>
        <strain evidence="2 3">AM22-12LB</strain>
    </source>
</reference>
<dbReference type="InterPro" id="IPR024047">
    <property type="entry name" value="MM3350-like_sf"/>
</dbReference>
<organism evidence="2 3">
    <name type="scientific">Coprococcus comes</name>
    <dbReference type="NCBI Taxonomy" id="410072"/>
    <lineage>
        <taxon>Bacteria</taxon>
        <taxon>Bacillati</taxon>
        <taxon>Bacillota</taxon>
        <taxon>Clostridia</taxon>
        <taxon>Lachnospirales</taxon>
        <taxon>Lachnospiraceae</taxon>
        <taxon>Coprococcus</taxon>
    </lineage>
</organism>
<gene>
    <name evidence="2" type="ORF">DW252_06905</name>
</gene>
<evidence type="ECO:0000313" key="2">
    <source>
        <dbReference type="EMBL" id="RHG60885.1"/>
    </source>
</evidence>
<sequence>MGYKSCEGEHQMGKSTRGYCKYCGKEYTRTGMVKHLQTCKKRVDLYEKATETEKYFELLLYGAYNKDYWLNIQIKENATLDDLDQFIRDIWVECCGHLSAFEINGVSYEKEPDDDFCWDEPAESTEHKLKEILESDMLFGYEYDFGSTTELAIKVLNYYNAPKQSKKVVILSRNNPPEFQCSICGEHRASWINAVDIYGEEPFWCDECADKLEEGEFDEEIDSEEVWLLPVTNSPRMGVCGYEGSSVYPEQFEPDEIVG</sequence>
<dbReference type="EMBL" id="QRIM01000006">
    <property type="protein sequence ID" value="RHG60885.1"/>
    <property type="molecule type" value="Genomic_DNA"/>
</dbReference>
<dbReference type="Gene3D" id="3.10.290.30">
    <property type="entry name" value="MM3350-like"/>
    <property type="match status" value="1"/>
</dbReference>
<evidence type="ECO:0000259" key="1">
    <source>
        <dbReference type="Pfam" id="PF07929"/>
    </source>
</evidence>
<dbReference type="Proteomes" id="UP000286595">
    <property type="component" value="Unassembled WGS sequence"/>
</dbReference>
<feature type="domain" description="Plasmid pRiA4b Orf3-like" evidence="1">
    <location>
        <begin position="68"/>
        <end position="178"/>
    </location>
</feature>
<dbReference type="SUPFAM" id="SSF159941">
    <property type="entry name" value="MM3350-like"/>
    <property type="match status" value="1"/>
</dbReference>
<dbReference type="InterPro" id="IPR012912">
    <property type="entry name" value="Plasmid_pRiA4b_Orf3-like"/>
</dbReference>
<dbReference type="AlphaFoldDB" id="A0A414UCV7"/>
<dbReference type="Pfam" id="PF07929">
    <property type="entry name" value="PRiA4_ORF3"/>
    <property type="match status" value="1"/>
</dbReference>
<proteinExistence type="predicted"/>
<protein>
    <recommendedName>
        <fullName evidence="1">Plasmid pRiA4b Orf3-like domain-containing protein</fullName>
    </recommendedName>
</protein>
<comment type="caution">
    <text evidence="2">The sequence shown here is derived from an EMBL/GenBank/DDBJ whole genome shotgun (WGS) entry which is preliminary data.</text>
</comment>
<name>A0A414UCV7_9FIRM</name>
<accession>A0A414UCV7</accession>